<evidence type="ECO:0000313" key="2">
    <source>
        <dbReference type="Proteomes" id="UP001153714"/>
    </source>
</evidence>
<reference evidence="1" key="2">
    <citation type="submission" date="2022-10" db="EMBL/GenBank/DDBJ databases">
        <authorList>
            <consortium name="ENA_rothamsted_submissions"/>
            <consortium name="culmorum"/>
            <person name="King R."/>
        </authorList>
    </citation>
    <scope>NUCLEOTIDE SEQUENCE</scope>
</reference>
<gene>
    <name evidence="1" type="ORF">DIATSA_LOCUS7483</name>
</gene>
<reference evidence="1" key="1">
    <citation type="submission" date="2021-12" db="EMBL/GenBank/DDBJ databases">
        <authorList>
            <person name="King R."/>
        </authorList>
    </citation>
    <scope>NUCLEOTIDE SEQUENCE</scope>
</reference>
<name>A0A9N9WD20_9NEOP</name>
<organism evidence="1 2">
    <name type="scientific">Diatraea saccharalis</name>
    <name type="common">sugarcane borer</name>
    <dbReference type="NCBI Taxonomy" id="40085"/>
    <lineage>
        <taxon>Eukaryota</taxon>
        <taxon>Metazoa</taxon>
        <taxon>Ecdysozoa</taxon>
        <taxon>Arthropoda</taxon>
        <taxon>Hexapoda</taxon>
        <taxon>Insecta</taxon>
        <taxon>Pterygota</taxon>
        <taxon>Neoptera</taxon>
        <taxon>Endopterygota</taxon>
        <taxon>Lepidoptera</taxon>
        <taxon>Glossata</taxon>
        <taxon>Ditrysia</taxon>
        <taxon>Pyraloidea</taxon>
        <taxon>Crambidae</taxon>
        <taxon>Crambinae</taxon>
        <taxon>Diatraea</taxon>
    </lineage>
</organism>
<proteinExistence type="predicted"/>
<dbReference type="SUPFAM" id="SSF48371">
    <property type="entry name" value="ARM repeat"/>
    <property type="match status" value="1"/>
</dbReference>
<keyword evidence="2" id="KW-1185">Reference proteome</keyword>
<dbReference type="Proteomes" id="UP001153714">
    <property type="component" value="Chromosome 20"/>
</dbReference>
<protein>
    <submittedName>
        <fullName evidence="1">Uncharacterized protein</fullName>
    </submittedName>
</protein>
<evidence type="ECO:0000313" key="1">
    <source>
        <dbReference type="EMBL" id="CAG9789777.1"/>
    </source>
</evidence>
<dbReference type="OrthoDB" id="431717at2759"/>
<dbReference type="InterPro" id="IPR016024">
    <property type="entry name" value="ARM-type_fold"/>
</dbReference>
<dbReference type="AlphaFoldDB" id="A0A9N9WD20"/>
<sequence length="235" mass="27119">MDDWELVVEDYPAAADLRKFSKMLNTVEVALNGDLAPFEFDWIINTLFYKPINLFETMTANCQDNQWIRPICDAFKLITFIVEKYPVDYENIVTLCLQPYIPQIRKDALKCLTAVARVSAEAGRDIQRLVSELEDIVTSKAPLAVLIGTIAEYHPELVADEIHRIWRLYLNMLDSNKNTVRCVPTISINTTSVSISEVPGSISVWINVENELFYNSQVWVLWYHFCFRYSIIRGL</sequence>
<accession>A0A9N9WD20</accession>
<dbReference type="EMBL" id="OU893351">
    <property type="protein sequence ID" value="CAG9789777.1"/>
    <property type="molecule type" value="Genomic_DNA"/>
</dbReference>